<feature type="active site" description="Charge relay system" evidence="8">
    <location>
        <position position="1123"/>
    </location>
</feature>
<name>A0A0F7UJ24_NEOCL</name>
<gene>
    <name evidence="14" type="ORF">BN1204_057550</name>
</gene>
<dbReference type="PROSITE" id="PS00138">
    <property type="entry name" value="SUBTILASE_SER"/>
    <property type="match status" value="1"/>
</dbReference>
<keyword evidence="4 8" id="KW-0720">Serine protease</keyword>
<dbReference type="InterPro" id="IPR023827">
    <property type="entry name" value="Peptidase_S8_Asp-AS"/>
</dbReference>
<keyword evidence="11" id="KW-1133">Transmembrane helix</keyword>
<feature type="region of interest" description="Disordered" evidence="10">
    <location>
        <begin position="1334"/>
        <end position="1380"/>
    </location>
</feature>
<evidence type="ECO:0000256" key="2">
    <source>
        <dbReference type="ARBA" id="ARBA00022670"/>
    </source>
</evidence>
<feature type="active site" description="Charge relay system" evidence="8">
    <location>
        <position position="960"/>
    </location>
</feature>
<feature type="region of interest" description="Disordered" evidence="10">
    <location>
        <begin position="646"/>
        <end position="734"/>
    </location>
</feature>
<dbReference type="InterPro" id="IPR034204">
    <property type="entry name" value="PfSUB1-like_cat_dom"/>
</dbReference>
<organism evidence="14">
    <name type="scientific">Neospora caninum (strain Liverpool)</name>
    <dbReference type="NCBI Taxonomy" id="572307"/>
    <lineage>
        <taxon>Eukaryota</taxon>
        <taxon>Sar</taxon>
        <taxon>Alveolata</taxon>
        <taxon>Apicomplexa</taxon>
        <taxon>Conoidasida</taxon>
        <taxon>Coccidia</taxon>
        <taxon>Eucoccidiorida</taxon>
        <taxon>Eimeriorina</taxon>
        <taxon>Sarcocystidae</taxon>
        <taxon>Neospora</taxon>
    </lineage>
</organism>
<evidence type="ECO:0000259" key="13">
    <source>
        <dbReference type="Pfam" id="PF00082"/>
    </source>
</evidence>
<feature type="compositionally biased region" description="Basic and acidic residues" evidence="10">
    <location>
        <begin position="137"/>
        <end position="148"/>
    </location>
</feature>
<feature type="compositionally biased region" description="Basic and acidic residues" evidence="10">
    <location>
        <begin position="694"/>
        <end position="706"/>
    </location>
</feature>
<evidence type="ECO:0000256" key="4">
    <source>
        <dbReference type="ARBA" id="ARBA00022825"/>
    </source>
</evidence>
<dbReference type="InterPro" id="IPR022398">
    <property type="entry name" value="Peptidase_S8_His-AS"/>
</dbReference>
<evidence type="ECO:0000256" key="12">
    <source>
        <dbReference type="SAM" id="SignalP"/>
    </source>
</evidence>
<feature type="compositionally biased region" description="Basic and acidic residues" evidence="10">
    <location>
        <begin position="157"/>
        <end position="177"/>
    </location>
</feature>
<comment type="similarity">
    <text evidence="1 8 9">Belongs to the peptidase S8 family.</text>
</comment>
<dbReference type="PROSITE" id="PS00136">
    <property type="entry name" value="SUBTILASE_ASP"/>
    <property type="match status" value="1"/>
</dbReference>
<feature type="compositionally biased region" description="Low complexity" evidence="10">
    <location>
        <begin position="674"/>
        <end position="688"/>
    </location>
</feature>
<dbReference type="PANTHER" id="PTHR43399">
    <property type="entry name" value="SUBTILISIN-RELATED"/>
    <property type="match status" value="1"/>
</dbReference>
<feature type="compositionally biased region" description="Low complexity" evidence="10">
    <location>
        <begin position="839"/>
        <end position="857"/>
    </location>
</feature>
<evidence type="ECO:0000256" key="6">
    <source>
        <dbReference type="ARBA" id="ARBA00023529"/>
    </source>
</evidence>
<dbReference type="CDD" id="cd07473">
    <property type="entry name" value="Peptidases_S8_Subtilisin_like"/>
    <property type="match status" value="1"/>
</dbReference>
<feature type="compositionally biased region" description="Acidic residues" evidence="10">
    <location>
        <begin position="384"/>
        <end position="418"/>
    </location>
</feature>
<protein>
    <recommendedName>
        <fullName evidence="7">subtilisin</fullName>
        <ecNumber evidence="7">3.4.21.62</ecNumber>
    </recommendedName>
</protein>
<keyword evidence="11" id="KW-0812">Transmembrane</keyword>
<dbReference type="PANTHER" id="PTHR43399:SF4">
    <property type="entry name" value="CELL WALL-ASSOCIATED PROTEASE"/>
    <property type="match status" value="1"/>
</dbReference>
<feature type="chain" id="PRO_5002523137" description="subtilisin" evidence="12">
    <location>
        <begin position="30"/>
        <end position="1416"/>
    </location>
</feature>
<keyword evidence="11" id="KW-0472">Membrane</keyword>
<evidence type="ECO:0000256" key="3">
    <source>
        <dbReference type="ARBA" id="ARBA00022801"/>
    </source>
</evidence>
<feature type="compositionally biased region" description="Low complexity" evidence="10">
    <location>
        <begin position="374"/>
        <end position="383"/>
    </location>
</feature>
<evidence type="ECO:0000256" key="1">
    <source>
        <dbReference type="ARBA" id="ARBA00011073"/>
    </source>
</evidence>
<evidence type="ECO:0000256" key="10">
    <source>
        <dbReference type="SAM" id="MobiDB-lite"/>
    </source>
</evidence>
<feature type="signal peptide" evidence="12">
    <location>
        <begin position="1"/>
        <end position="29"/>
    </location>
</feature>
<accession>A0A0F7UJ24</accession>
<feature type="region of interest" description="Disordered" evidence="10">
    <location>
        <begin position="926"/>
        <end position="960"/>
    </location>
</feature>
<dbReference type="Pfam" id="PF02389">
    <property type="entry name" value="Cornifin"/>
    <property type="match status" value="1"/>
</dbReference>
<keyword evidence="12" id="KW-0732">Signal</keyword>
<keyword evidence="2 8" id="KW-0645">Protease</keyword>
<feature type="compositionally biased region" description="Low complexity" evidence="10">
    <location>
        <begin position="454"/>
        <end position="467"/>
    </location>
</feature>
<feature type="active site" description="Charge relay system" evidence="8">
    <location>
        <position position="907"/>
    </location>
</feature>
<feature type="compositionally biased region" description="Low complexity" evidence="10">
    <location>
        <begin position="646"/>
        <end position="661"/>
    </location>
</feature>
<dbReference type="InterPro" id="IPR015500">
    <property type="entry name" value="Peptidase_S8_subtilisin-rel"/>
</dbReference>
<evidence type="ECO:0000256" key="11">
    <source>
        <dbReference type="SAM" id="Phobius"/>
    </source>
</evidence>
<feature type="compositionally biased region" description="Basic and acidic residues" evidence="10">
    <location>
        <begin position="1358"/>
        <end position="1373"/>
    </location>
</feature>
<keyword evidence="5" id="KW-0865">Zymogen</keyword>
<proteinExistence type="inferred from homology"/>
<sequence>MAVRGGSALAVFLHLVLVLFLSHALPSLADSLSTASNADSRRLQAASGGPSQGARKAFAPRLRSELEKDEGAFGAVEAEECTAGTGKKCRSREWAPVTIVDDGLFDVINPTISGDEKDELNWRVHQQEEGAGTPESNGERSEPRDQAKARTLTKGGDAGRKPRNDQDKTKPRVDASIDGKLAGPDDGDSSPIGASSATPAEKPEDAVPKPGRADWNPWKLLDENPLPNNRENWEEEEDTEDADIDPDVLPDAPDGSPRDVIPDPGDDVAPDPGDDVIPDPGDDVIPDPGDDVIPDPGDDVIPDPGDDVAPDPGDDVIPDPGDDVIPDPGDDVAPDPGDDVIPDPGDDVAPDPGDDVAPDPGDDVIPDPGDDVIPDPGGDVAPDPGDDVIPDPGDDVIPDPGDDVAPDPGDDVIPDPDGEAVHPPGKEKSPGDGSGGRTRRGSSPSEPTKKEPDTSSSTPSPGDESTPVDSGVTKWSGAGVYRGTAITLNAQWIDTHAVGQQGIRLEYQESVFPAPPVLRKVAVKSTWNQTVKIFVRTTRARFSPAPRPIFTPPETATFSDSSLSPWWSTWTSSAVHAAMAATSSVAGFLFGTDAGWSSEEKPEAKGPTITSLKNMLKQYRRFKRKHPGKPGELVIDFCKDEYDSSSVSHAASSPSVPESSSTGPVRASHKSSKDSPSSSAPSPSASSSFVGQNTRRDNKAETEGVRRTVSSSESRSAQEENQNRKKRPKKRRKALANAHNILETQDGLALVNRIRDKMTELFGTPSTAVQALVSTGHVIVTLPAEGVDRSRLQALLETIQDTFGNNIEQWSFSEIVQLRTVVRESDPRPHAQMVAKMESLSGKSAQSSKASSLSARSEIARKKSPFEGSMPTDSALESKLYGMYMITATNAWIHGESGDGTVVAVVDSGISPHPDLDCNFWKNPYEEQDGRDDDGNGLIDDQRGYDFEENRSEPDDRNGHGTHVAGIIGACANGGGTVGGAPKTQLMALRFIDKNGLGSMANSIRALNYAIDHGVQVINNSWGGPQSTAVLRRLVHMSAAARNGKGILLLNAAGNESSNNDVYPSYPANWDQDNTISVAAIDINGELADFSNYGREAVDMGAPGVKIYSTKPGGDYQHMSGTSMATPHVSAVAALIFGAFLRNGYDAPAAEVKDIIRLTASPVDQLKDVTRWGTRPNAGDAVLMARMGGMFAQAKCEDMVFELDAGSAHIVDIHLMGYRRGTYTADLTFDVFSENGYRLDQIRVPMKLVISSEPREDDNDSRAAAAFSDVVSTFSAHPSEGFEELCRLQAKIHAERKASPAMIIAICVGVLAVVLALLLAILCCRSGRKDSGAAAKRRKAIHGAADKGSRARPNGNRRAREAAHERTGSDNRPPHVFGTDEDEAYPAGHLCGREHIFTPSKTLEQFATSNSNQEAS</sequence>
<evidence type="ECO:0000256" key="5">
    <source>
        <dbReference type="ARBA" id="ARBA00023145"/>
    </source>
</evidence>
<dbReference type="Gene3D" id="3.40.50.200">
    <property type="entry name" value="Peptidase S8/S53 domain"/>
    <property type="match status" value="1"/>
</dbReference>
<feature type="compositionally biased region" description="Basic residues" evidence="10">
    <location>
        <begin position="724"/>
        <end position="734"/>
    </location>
</feature>
<feature type="compositionally biased region" description="Acidic residues" evidence="10">
    <location>
        <begin position="233"/>
        <end position="248"/>
    </location>
</feature>
<dbReference type="InterPro" id="IPR023828">
    <property type="entry name" value="Peptidase_S8_Ser-AS"/>
</dbReference>
<feature type="domain" description="Peptidase S8/S53" evidence="13">
    <location>
        <begin position="898"/>
        <end position="1162"/>
    </location>
</feature>
<keyword evidence="3 8" id="KW-0378">Hydrolase</keyword>
<evidence type="ECO:0000256" key="8">
    <source>
        <dbReference type="PROSITE-ProRule" id="PRU01240"/>
    </source>
</evidence>
<dbReference type="EMBL" id="LN714486">
    <property type="protein sequence ID" value="CEL70064.1"/>
    <property type="molecule type" value="Genomic_DNA"/>
</dbReference>
<evidence type="ECO:0000313" key="14">
    <source>
        <dbReference type="EMBL" id="CEL70064.1"/>
    </source>
</evidence>
<dbReference type="GO" id="GO:0006508">
    <property type="term" value="P:proteolysis"/>
    <property type="evidence" value="ECO:0007669"/>
    <property type="project" value="UniProtKB-KW"/>
</dbReference>
<feature type="compositionally biased region" description="Acidic residues" evidence="10">
    <location>
        <begin position="264"/>
        <end position="373"/>
    </location>
</feature>
<feature type="region of interest" description="Disordered" evidence="10">
    <location>
        <begin position="838"/>
        <end position="871"/>
    </location>
</feature>
<evidence type="ECO:0000256" key="7">
    <source>
        <dbReference type="ARBA" id="ARBA00023619"/>
    </source>
</evidence>
<dbReference type="InterPro" id="IPR051048">
    <property type="entry name" value="Peptidase_S8/S53_subtilisin"/>
</dbReference>
<evidence type="ECO:0000256" key="9">
    <source>
        <dbReference type="RuleBase" id="RU003355"/>
    </source>
</evidence>
<feature type="region of interest" description="Disordered" evidence="10">
    <location>
        <begin position="127"/>
        <end position="474"/>
    </location>
</feature>
<reference evidence="14" key="1">
    <citation type="journal article" date="2015" name="PLoS ONE">
        <title>Comprehensive Evaluation of Toxoplasma gondii VEG and Neospora caninum LIV Genomes with Tachyzoite Stage Transcriptome and Proteome Defines Novel Transcript Features.</title>
        <authorList>
            <person name="Ramaprasad A."/>
            <person name="Mourier T."/>
            <person name="Naeem R."/>
            <person name="Malas T.B."/>
            <person name="Moussa E."/>
            <person name="Panigrahi A."/>
            <person name="Vermont S.J."/>
            <person name="Otto T.D."/>
            <person name="Wastling J."/>
            <person name="Pain A."/>
        </authorList>
    </citation>
    <scope>NUCLEOTIDE SEQUENCE</scope>
    <source>
        <strain evidence="14">Liverpool</strain>
    </source>
</reference>
<dbReference type="PRINTS" id="PR00723">
    <property type="entry name" value="SUBTILISIN"/>
</dbReference>
<dbReference type="Pfam" id="PF00082">
    <property type="entry name" value="Peptidase_S8"/>
    <property type="match status" value="1"/>
</dbReference>
<comment type="catalytic activity">
    <reaction evidence="6">
        <text>Hydrolysis of proteins with broad specificity for peptide bonds, and a preference for a large uncharged residue in P1. Hydrolyzes peptide amides.</text>
        <dbReference type="EC" id="3.4.21.62"/>
    </reaction>
</comment>
<dbReference type="EC" id="3.4.21.62" evidence="7"/>
<dbReference type="SUPFAM" id="SSF52743">
    <property type="entry name" value="Subtilisin-like"/>
    <property type="match status" value="1"/>
</dbReference>
<dbReference type="PROSITE" id="PS51892">
    <property type="entry name" value="SUBTILASE"/>
    <property type="match status" value="1"/>
</dbReference>
<feature type="transmembrane region" description="Helical" evidence="11">
    <location>
        <begin position="1301"/>
        <end position="1322"/>
    </location>
</feature>
<dbReference type="InterPro" id="IPR036852">
    <property type="entry name" value="Peptidase_S8/S53_dom_sf"/>
</dbReference>
<feature type="compositionally biased region" description="Basic and acidic residues" evidence="10">
    <location>
        <begin position="940"/>
        <end position="959"/>
    </location>
</feature>
<dbReference type="InterPro" id="IPR000209">
    <property type="entry name" value="Peptidase_S8/S53_dom"/>
</dbReference>
<dbReference type="PROSITE" id="PS00137">
    <property type="entry name" value="SUBTILASE_HIS"/>
    <property type="match status" value="1"/>
</dbReference>
<dbReference type="GO" id="GO:0004252">
    <property type="term" value="F:serine-type endopeptidase activity"/>
    <property type="evidence" value="ECO:0007669"/>
    <property type="project" value="UniProtKB-UniRule"/>
</dbReference>